<evidence type="ECO:0000313" key="3">
    <source>
        <dbReference type="Proteomes" id="UP001302321"/>
    </source>
</evidence>
<keyword evidence="3" id="KW-1185">Reference proteome</keyword>
<feature type="region of interest" description="Disordered" evidence="1">
    <location>
        <begin position="275"/>
        <end position="304"/>
    </location>
</feature>
<dbReference type="Proteomes" id="UP001302321">
    <property type="component" value="Unassembled WGS sequence"/>
</dbReference>
<organism evidence="2 3">
    <name type="scientific">Triangularia setosa</name>
    <dbReference type="NCBI Taxonomy" id="2587417"/>
    <lineage>
        <taxon>Eukaryota</taxon>
        <taxon>Fungi</taxon>
        <taxon>Dikarya</taxon>
        <taxon>Ascomycota</taxon>
        <taxon>Pezizomycotina</taxon>
        <taxon>Sordariomycetes</taxon>
        <taxon>Sordariomycetidae</taxon>
        <taxon>Sordariales</taxon>
        <taxon>Podosporaceae</taxon>
        <taxon>Triangularia</taxon>
    </lineage>
</organism>
<name>A0AAN6WG32_9PEZI</name>
<feature type="compositionally biased region" description="Basic and acidic residues" evidence="1">
    <location>
        <begin position="280"/>
        <end position="294"/>
    </location>
</feature>
<gene>
    <name evidence="2" type="ORF">QBC36DRAFT_385126</name>
</gene>
<dbReference type="SMART" id="SM00175">
    <property type="entry name" value="RAB"/>
    <property type="match status" value="1"/>
</dbReference>
<feature type="compositionally biased region" description="Polar residues" evidence="1">
    <location>
        <begin position="90"/>
        <end position="103"/>
    </location>
</feature>
<dbReference type="Gene3D" id="3.40.50.300">
    <property type="entry name" value="P-loop containing nucleotide triphosphate hydrolases"/>
    <property type="match status" value="1"/>
</dbReference>
<proteinExistence type="predicted"/>
<sequence length="555" mass="61182">MASNRPSLRIPMAGGRALPGNSMRGRRRGMSTGYPNSSFPSFPQSRVVVIPEPQKSQFIVAVENQEFDFSFDAGIQPPTPRYAVEDHRTITPTPGRSNQSAQNPRLLGIPPRPVTAFSYRLNEPRARNANIYIAPDPEREPEPEPKHEPPRSPSKMNNRCQDDHLEALGSLNRAARLGTQSSLFQRSRSFIFGPPQEIFDSASAQAGRMYGQAYLDHGAVQYQPTRRLVDWLEGISLADGPPESKRVAFPEINSSNEGHAGSSSLATLMEEDEMTWEDPAAERRRTDTKRRSVDLDSGPSKRSRLSMPFKRAISRLSGGNKNRWSMGDVGTLMSRAGEAMSRAGESGRGTPFSMMSRAFAPATVISTRNLKICILGHAGAGKTTLINRLLMGAYIPGNLSAATDLRTLNTITSGDSPNKTVAQVELWDFPSHLAGQRHTHLTSNFFNAAIICYDIEDRRNLESISAGKDAAAAISAAGFAECSAKTGENCAETWQSIVDYLVENQEKNERTMEHTHASMKGRGKMLEKVKETWRGFKKDKDVKEKLKSRESKEGG</sequence>
<accession>A0AAN6WG32</accession>
<feature type="compositionally biased region" description="Basic and acidic residues" evidence="1">
    <location>
        <begin position="136"/>
        <end position="150"/>
    </location>
</feature>
<feature type="region of interest" description="Disordered" evidence="1">
    <location>
        <begin position="128"/>
        <end position="160"/>
    </location>
</feature>
<feature type="region of interest" description="Disordered" evidence="1">
    <location>
        <begin position="89"/>
        <end position="111"/>
    </location>
</feature>
<evidence type="ECO:0000313" key="2">
    <source>
        <dbReference type="EMBL" id="KAK4179462.1"/>
    </source>
</evidence>
<evidence type="ECO:0000256" key="1">
    <source>
        <dbReference type="SAM" id="MobiDB-lite"/>
    </source>
</evidence>
<dbReference type="AlphaFoldDB" id="A0AAN6WG32"/>
<reference evidence="2" key="2">
    <citation type="submission" date="2023-05" db="EMBL/GenBank/DDBJ databases">
        <authorList>
            <consortium name="Lawrence Berkeley National Laboratory"/>
            <person name="Steindorff A."/>
            <person name="Hensen N."/>
            <person name="Bonometti L."/>
            <person name="Westerberg I."/>
            <person name="Brannstrom I.O."/>
            <person name="Guillou S."/>
            <person name="Cros-Aarteil S."/>
            <person name="Calhoun S."/>
            <person name="Haridas S."/>
            <person name="Kuo A."/>
            <person name="Mondo S."/>
            <person name="Pangilinan J."/>
            <person name="Riley R."/>
            <person name="Labutti K."/>
            <person name="Andreopoulos B."/>
            <person name="Lipzen A."/>
            <person name="Chen C."/>
            <person name="Yanf M."/>
            <person name="Daum C."/>
            <person name="Ng V."/>
            <person name="Clum A."/>
            <person name="Ohm R."/>
            <person name="Martin F."/>
            <person name="Silar P."/>
            <person name="Natvig D."/>
            <person name="Lalanne C."/>
            <person name="Gautier V."/>
            <person name="Ament-Velasquez S.L."/>
            <person name="Kruys A."/>
            <person name="Hutchinson M.I."/>
            <person name="Powell A.J."/>
            <person name="Barry K."/>
            <person name="Miller A.N."/>
            <person name="Grigoriev I.V."/>
            <person name="Debuchy R."/>
            <person name="Gladieux P."/>
            <person name="Thoren M.H."/>
            <person name="Johannesson H."/>
        </authorList>
    </citation>
    <scope>NUCLEOTIDE SEQUENCE</scope>
    <source>
        <strain evidence="2">CBS 892.96</strain>
    </source>
</reference>
<reference evidence="2" key="1">
    <citation type="journal article" date="2023" name="Mol. Phylogenet. Evol.">
        <title>Genome-scale phylogeny and comparative genomics of the fungal order Sordariales.</title>
        <authorList>
            <person name="Hensen N."/>
            <person name="Bonometti L."/>
            <person name="Westerberg I."/>
            <person name="Brannstrom I.O."/>
            <person name="Guillou S."/>
            <person name="Cros-Aarteil S."/>
            <person name="Calhoun S."/>
            <person name="Haridas S."/>
            <person name="Kuo A."/>
            <person name="Mondo S."/>
            <person name="Pangilinan J."/>
            <person name="Riley R."/>
            <person name="LaButti K."/>
            <person name="Andreopoulos B."/>
            <person name="Lipzen A."/>
            <person name="Chen C."/>
            <person name="Yan M."/>
            <person name="Daum C."/>
            <person name="Ng V."/>
            <person name="Clum A."/>
            <person name="Steindorff A."/>
            <person name="Ohm R.A."/>
            <person name="Martin F."/>
            <person name="Silar P."/>
            <person name="Natvig D.O."/>
            <person name="Lalanne C."/>
            <person name="Gautier V."/>
            <person name="Ament-Velasquez S.L."/>
            <person name="Kruys A."/>
            <person name="Hutchinson M.I."/>
            <person name="Powell A.J."/>
            <person name="Barry K."/>
            <person name="Miller A.N."/>
            <person name="Grigoriev I.V."/>
            <person name="Debuchy R."/>
            <person name="Gladieux P."/>
            <person name="Hiltunen Thoren M."/>
            <person name="Johannesson H."/>
        </authorList>
    </citation>
    <scope>NUCLEOTIDE SEQUENCE</scope>
    <source>
        <strain evidence="2">CBS 892.96</strain>
    </source>
</reference>
<comment type="caution">
    <text evidence="2">The sequence shown here is derived from an EMBL/GenBank/DDBJ whole genome shotgun (WGS) entry which is preliminary data.</text>
</comment>
<protein>
    <submittedName>
        <fullName evidence="2">Uncharacterized protein</fullName>
    </submittedName>
</protein>
<dbReference type="InterPro" id="IPR027417">
    <property type="entry name" value="P-loop_NTPase"/>
</dbReference>
<dbReference type="Pfam" id="PF08477">
    <property type="entry name" value="Roc"/>
    <property type="match status" value="1"/>
</dbReference>
<dbReference type="SUPFAM" id="SSF52540">
    <property type="entry name" value="P-loop containing nucleoside triphosphate hydrolases"/>
    <property type="match status" value="1"/>
</dbReference>
<dbReference type="EMBL" id="MU866116">
    <property type="protein sequence ID" value="KAK4179462.1"/>
    <property type="molecule type" value="Genomic_DNA"/>
</dbReference>
<feature type="region of interest" description="Disordered" evidence="1">
    <location>
        <begin position="1"/>
        <end position="38"/>
    </location>
</feature>